<comment type="caution">
    <text evidence="1">The sequence shown here is derived from an EMBL/GenBank/DDBJ whole genome shotgun (WGS) entry which is preliminary data.</text>
</comment>
<dbReference type="Gene3D" id="3.40.30.10">
    <property type="entry name" value="Glutaredoxin"/>
    <property type="match status" value="1"/>
</dbReference>
<dbReference type="PANTHER" id="PTHR34573:SF1">
    <property type="entry name" value="VITAMIN K EPOXIDE REDUCTASE DOMAIN-CONTAINING PROTEIN"/>
    <property type="match status" value="1"/>
</dbReference>
<dbReference type="PANTHER" id="PTHR34573">
    <property type="entry name" value="VKC DOMAIN-CONTAINING PROTEIN"/>
    <property type="match status" value="1"/>
</dbReference>
<proteinExistence type="predicted"/>
<dbReference type="STRING" id="1802385.A2856_02440"/>
<dbReference type="AlphaFoldDB" id="A0A1F7TLW1"/>
<evidence type="ECO:0000313" key="2">
    <source>
        <dbReference type="Proteomes" id="UP000177885"/>
    </source>
</evidence>
<gene>
    <name evidence="1" type="ORF">A2856_02440</name>
</gene>
<reference evidence="1 2" key="1">
    <citation type="journal article" date="2016" name="Nat. Commun.">
        <title>Thousands of microbial genomes shed light on interconnected biogeochemical processes in an aquifer system.</title>
        <authorList>
            <person name="Anantharaman K."/>
            <person name="Brown C.T."/>
            <person name="Hug L.A."/>
            <person name="Sharon I."/>
            <person name="Castelle C.J."/>
            <person name="Probst A.J."/>
            <person name="Thomas B.C."/>
            <person name="Singh A."/>
            <person name="Wilkins M.J."/>
            <person name="Karaoz U."/>
            <person name="Brodie E.L."/>
            <person name="Williams K.H."/>
            <person name="Hubbard S.S."/>
            <person name="Banfield J.F."/>
        </authorList>
    </citation>
    <scope>NUCLEOTIDE SEQUENCE [LARGE SCALE GENOMIC DNA]</scope>
</reference>
<sequence>MAKLSSSTLLIGAAAVVAIGLVGFVVSRGSGPGPHDALAQCLTEKGVVMYGAWWCPHCTKQKTLFGTSFSKVNYVECSPGGTKAMSQQCKDDGIEGYPTWVFPDASRLSGEQTLETLALKAGCESPTPSAE</sequence>
<organism evidence="1 2">
    <name type="scientific">Candidatus Uhrbacteria bacterium RIFCSPHIGHO2_01_FULL_63_20</name>
    <dbReference type="NCBI Taxonomy" id="1802385"/>
    <lineage>
        <taxon>Bacteria</taxon>
        <taxon>Candidatus Uhriibacteriota</taxon>
    </lineage>
</organism>
<dbReference type="Proteomes" id="UP000177885">
    <property type="component" value="Unassembled WGS sequence"/>
</dbReference>
<dbReference type="CDD" id="cd01659">
    <property type="entry name" value="TRX_superfamily"/>
    <property type="match status" value="1"/>
</dbReference>
<evidence type="ECO:0000313" key="1">
    <source>
        <dbReference type="EMBL" id="OGL66527.1"/>
    </source>
</evidence>
<evidence type="ECO:0008006" key="3">
    <source>
        <dbReference type="Google" id="ProtNLM"/>
    </source>
</evidence>
<protein>
    <recommendedName>
        <fullName evidence="3">Thioredoxin domain-containing protein</fullName>
    </recommendedName>
</protein>
<dbReference type="EMBL" id="MGDT01000007">
    <property type="protein sequence ID" value="OGL66527.1"/>
    <property type="molecule type" value="Genomic_DNA"/>
</dbReference>
<dbReference type="SUPFAM" id="SSF52833">
    <property type="entry name" value="Thioredoxin-like"/>
    <property type="match status" value="1"/>
</dbReference>
<accession>A0A1F7TLW1</accession>
<dbReference type="InterPro" id="IPR036249">
    <property type="entry name" value="Thioredoxin-like_sf"/>
</dbReference>
<name>A0A1F7TLW1_9BACT</name>